<evidence type="ECO:0000313" key="4">
    <source>
        <dbReference type="Proteomes" id="UP000054805"/>
    </source>
</evidence>
<comment type="caution">
    <text evidence="2">The sequence shown here is derived from an EMBL/GenBank/DDBJ whole genome shotgun (WGS) entry which is preliminary data.</text>
</comment>
<accession>A0A0V1I9M9</accession>
<dbReference type="EMBL" id="JYDS01000276">
    <property type="protein sequence ID" value="KRZ19537.1"/>
    <property type="molecule type" value="Genomic_DNA"/>
</dbReference>
<evidence type="ECO:0000313" key="1">
    <source>
        <dbReference type="EMBL" id="KRX95959.1"/>
    </source>
</evidence>
<gene>
    <name evidence="2" type="ORF">T4B_108</name>
    <name evidence="3" type="ORF">T4C_5447</name>
    <name evidence="1" type="ORF">T4E_5661</name>
</gene>
<dbReference type="EMBL" id="JYDV01000018">
    <property type="protein sequence ID" value="KRZ41788.1"/>
    <property type="molecule type" value="Genomic_DNA"/>
</dbReference>
<dbReference type="Proteomes" id="UP000054826">
    <property type="component" value="Unassembled WGS sequence"/>
</dbReference>
<dbReference type="Proteomes" id="UP000054815">
    <property type="component" value="Unassembled WGS sequence"/>
</dbReference>
<evidence type="ECO:0000313" key="2">
    <source>
        <dbReference type="EMBL" id="KRZ19537.1"/>
    </source>
</evidence>
<organism evidence="2 4">
    <name type="scientific">Trichinella pseudospiralis</name>
    <name type="common">Parasitic roundworm</name>
    <dbReference type="NCBI Taxonomy" id="6337"/>
    <lineage>
        <taxon>Eukaryota</taxon>
        <taxon>Metazoa</taxon>
        <taxon>Ecdysozoa</taxon>
        <taxon>Nematoda</taxon>
        <taxon>Enoplea</taxon>
        <taxon>Dorylaimia</taxon>
        <taxon>Trichinellida</taxon>
        <taxon>Trichinellidae</taxon>
        <taxon>Trichinella</taxon>
    </lineage>
</organism>
<keyword evidence="4" id="KW-1185">Reference proteome</keyword>
<dbReference type="Proteomes" id="UP000054805">
    <property type="component" value="Unassembled WGS sequence"/>
</dbReference>
<evidence type="ECO:0000313" key="3">
    <source>
        <dbReference type="EMBL" id="KRZ41788.1"/>
    </source>
</evidence>
<protein>
    <submittedName>
        <fullName evidence="2">Uncharacterized protein</fullName>
    </submittedName>
</protein>
<sequence>MNENSSLVNENCLIAIEPDHHKLRLLNILLLSNKCQSFIATTATDCGWAKCANVIPVERRNCVETKVETLRKLEKPSRWWENQVTRAAPPPQAIYPVIAFACRQSDQRCQMLS</sequence>
<evidence type="ECO:0000313" key="5">
    <source>
        <dbReference type="Proteomes" id="UP000054815"/>
    </source>
</evidence>
<dbReference type="AlphaFoldDB" id="A0A0V1I9M9"/>
<name>A0A0V1I9M9_TRIPS</name>
<proteinExistence type="predicted"/>
<reference evidence="4 5" key="1">
    <citation type="submission" date="2015-01" db="EMBL/GenBank/DDBJ databases">
        <title>Evolution of Trichinella species and genotypes.</title>
        <authorList>
            <person name="Korhonen P.K."/>
            <person name="Edoardo P."/>
            <person name="Giuseppe L.R."/>
            <person name="Gasser R.B."/>
        </authorList>
    </citation>
    <scope>NUCLEOTIDE SEQUENCE [LARGE SCALE GENOMIC DNA]</scope>
    <source>
        <strain evidence="1">ISS141</strain>
        <strain evidence="3">ISS176</strain>
        <strain evidence="2">ISS588</strain>
    </source>
</reference>
<dbReference type="EMBL" id="JYDU01000049">
    <property type="protein sequence ID" value="KRX95959.1"/>
    <property type="molecule type" value="Genomic_DNA"/>
</dbReference>